<dbReference type="HOGENOM" id="CLU_495123_0_0_14"/>
<name>V5RK94_SPIAP</name>
<feature type="transmembrane region" description="Helical" evidence="1">
    <location>
        <begin position="104"/>
        <end position="130"/>
    </location>
</feature>
<dbReference type="STRING" id="1276258.SAPIS_v1c03840"/>
<keyword evidence="1" id="KW-0812">Transmembrane</keyword>
<feature type="transmembrane region" description="Helical" evidence="1">
    <location>
        <begin position="20"/>
        <end position="43"/>
    </location>
</feature>
<proteinExistence type="predicted"/>
<feature type="transmembrane region" description="Helical" evidence="1">
    <location>
        <begin position="151"/>
        <end position="170"/>
    </location>
</feature>
<accession>V5RK94</accession>
<dbReference type="PATRIC" id="fig|1276258.3.peg.382"/>
<evidence type="ECO:0000256" key="1">
    <source>
        <dbReference type="SAM" id="Phobius"/>
    </source>
</evidence>
<dbReference type="RefSeq" id="WP_023789164.1">
    <property type="nucleotide sequence ID" value="NC_022998.1"/>
</dbReference>
<reference evidence="2 3" key="1">
    <citation type="journal article" date="2014" name="Genome Announc.">
        <title>Complete Genome Sequence of Spiroplasma apis B31T (ATCC 33834), a Bacterium Associated with May Disease of Honeybees (Apis mellifera).</title>
        <authorList>
            <person name="Ku C."/>
            <person name="Lo W.S."/>
            <person name="Chen L.L."/>
            <person name="Kuo C.H."/>
        </authorList>
    </citation>
    <scope>NUCLEOTIDE SEQUENCE [LARGE SCALE GENOMIC DNA]</scope>
    <source>
        <strain evidence="2">B31</strain>
    </source>
</reference>
<feature type="transmembrane region" description="Helical" evidence="1">
    <location>
        <begin position="64"/>
        <end position="84"/>
    </location>
</feature>
<gene>
    <name evidence="2" type="ORF">SAPIS_v1c03840</name>
</gene>
<feature type="transmembrane region" description="Helical" evidence="1">
    <location>
        <begin position="176"/>
        <end position="197"/>
    </location>
</feature>
<keyword evidence="3" id="KW-1185">Reference proteome</keyword>
<dbReference type="EMBL" id="CP006682">
    <property type="protein sequence ID" value="AHB36230.1"/>
    <property type="molecule type" value="Genomic_DNA"/>
</dbReference>
<evidence type="ECO:0000313" key="2">
    <source>
        <dbReference type="EMBL" id="AHB36230.1"/>
    </source>
</evidence>
<protein>
    <submittedName>
        <fullName evidence="2">Uncharacterized protein</fullName>
    </submittedName>
</protein>
<keyword evidence="1" id="KW-1133">Transmembrane helix</keyword>
<dbReference type="KEGG" id="sapi:SAPIS_v1c03840"/>
<sequence length="547" mass="64360">MNNRLFLYNLRQPLKNKWTWILSTLFVVLSIVIELVSFINFFNDSKTIASGYSTFNSFFSVKNIFDLIFLGILIIYLTVLLFLIDKENGKLSLEIKGGISWKFIFLQRISTFIIYLLSILSIFILLESLIAISIIKNYKDAALKIFKTFPFLFLYSIIVFSITLVLILFINKKISLPVISFFITLLSLSPIIGISNYDKTNKIYEVMGKYSGLKRYHNYDTNMKKDENLKNIDKSFYKIYSSTKTDDATALLTGNYHYLVEKTDIFKDEPSLVELIKHFDKIFENNISSFKKYDSQSNYHKIKQSYIYKMNILFMKSSEVNDNYLYNLIKKVSDLNKEPKYDLFLKTLEEFSLEFLKFFDSISFSSIDISRVRLENFINENENHQKSFLNDSDNYYKTVDQIDFYWFLSLIYFEMYSIAKTNLSNLVLDDGFQENLSELKKQANYNPFNQLSSLQFGDYKEDNSDVYYKTFGKSVYQSSLPIMIIPNSIKYYKVASKPENSNISFDDIEEVEVTITNYVETYLVYLLLFILLIAPSYLSFRRYLVSQ</sequence>
<dbReference type="OrthoDB" id="390909at2"/>
<feature type="transmembrane region" description="Helical" evidence="1">
    <location>
        <begin position="522"/>
        <end position="540"/>
    </location>
</feature>
<keyword evidence="1" id="KW-0472">Membrane</keyword>
<dbReference type="AlphaFoldDB" id="V5RK94"/>
<dbReference type="Proteomes" id="UP000018550">
    <property type="component" value="Chromosome"/>
</dbReference>
<organism evidence="2 3">
    <name type="scientific">Spiroplasma apis B31</name>
    <dbReference type="NCBI Taxonomy" id="1276258"/>
    <lineage>
        <taxon>Bacteria</taxon>
        <taxon>Bacillati</taxon>
        <taxon>Mycoplasmatota</taxon>
        <taxon>Mollicutes</taxon>
        <taxon>Entomoplasmatales</taxon>
        <taxon>Spiroplasmataceae</taxon>
        <taxon>Spiroplasma</taxon>
    </lineage>
</organism>
<evidence type="ECO:0000313" key="3">
    <source>
        <dbReference type="Proteomes" id="UP000018550"/>
    </source>
</evidence>